<dbReference type="AlphaFoldDB" id="A0A915EC87"/>
<dbReference type="WBParaSite" id="jg4322.1">
    <property type="protein sequence ID" value="jg4322.1"/>
    <property type="gene ID" value="jg4322"/>
</dbReference>
<evidence type="ECO:0000313" key="2">
    <source>
        <dbReference type="WBParaSite" id="jg4322.1"/>
    </source>
</evidence>
<name>A0A915EC87_9BILA</name>
<organism evidence="1 2">
    <name type="scientific">Ditylenchus dipsaci</name>
    <dbReference type="NCBI Taxonomy" id="166011"/>
    <lineage>
        <taxon>Eukaryota</taxon>
        <taxon>Metazoa</taxon>
        <taxon>Ecdysozoa</taxon>
        <taxon>Nematoda</taxon>
        <taxon>Chromadorea</taxon>
        <taxon>Rhabditida</taxon>
        <taxon>Tylenchina</taxon>
        <taxon>Tylenchomorpha</taxon>
        <taxon>Sphaerularioidea</taxon>
        <taxon>Anguinidae</taxon>
        <taxon>Anguininae</taxon>
        <taxon>Ditylenchus</taxon>
    </lineage>
</organism>
<keyword evidence="1" id="KW-1185">Reference proteome</keyword>
<reference evidence="2" key="1">
    <citation type="submission" date="2022-11" db="UniProtKB">
        <authorList>
            <consortium name="WormBaseParasite"/>
        </authorList>
    </citation>
    <scope>IDENTIFICATION</scope>
</reference>
<sequence>MGISKKRSRKHKRFSNISSSLLPSMEYGSISTVSMTISSTATTRTTSTYLSSRAASVSLSRRSTLQQQQCQQKVCGDHLSTCSVHFTHIQVIRMGYKIDGVYIRL</sequence>
<protein>
    <submittedName>
        <fullName evidence="2">Uncharacterized protein</fullName>
    </submittedName>
</protein>
<dbReference type="Proteomes" id="UP000887574">
    <property type="component" value="Unplaced"/>
</dbReference>
<accession>A0A915EC87</accession>
<evidence type="ECO:0000313" key="1">
    <source>
        <dbReference type="Proteomes" id="UP000887574"/>
    </source>
</evidence>
<proteinExistence type="predicted"/>